<evidence type="ECO:0000313" key="4">
    <source>
        <dbReference type="Proteomes" id="UP000475325"/>
    </source>
</evidence>
<dbReference type="GO" id="GO:0008977">
    <property type="term" value="F:prephenate dehydrogenase (NAD+) activity"/>
    <property type="evidence" value="ECO:0007669"/>
    <property type="project" value="TreeGrafter"/>
</dbReference>
<dbReference type="InterPro" id="IPR050812">
    <property type="entry name" value="Preph/Arog_dehydrog"/>
</dbReference>
<dbReference type="SUPFAM" id="SSF51735">
    <property type="entry name" value="NAD(P)-binding Rossmann-fold domains"/>
    <property type="match status" value="1"/>
</dbReference>
<feature type="domain" description="D-isomer specific 2-hydroxyacid dehydrogenase NAD-binding" evidence="2">
    <location>
        <begin position="64"/>
        <end position="104"/>
    </location>
</feature>
<dbReference type="Pfam" id="PF02826">
    <property type="entry name" value="2-Hacid_dh_C"/>
    <property type="match status" value="1"/>
</dbReference>
<dbReference type="EMBL" id="WIQW01000060">
    <property type="protein sequence ID" value="KAF3090581.1"/>
    <property type="molecule type" value="Genomic_DNA"/>
</dbReference>
<dbReference type="Proteomes" id="UP000475325">
    <property type="component" value="Unassembled WGS sequence"/>
</dbReference>
<dbReference type="AlphaFoldDB" id="A0A7C8N4B7"/>
<evidence type="ECO:0000313" key="3">
    <source>
        <dbReference type="EMBL" id="KAF3090581.1"/>
    </source>
</evidence>
<sequence length="111" mass="12077">MVVALTQVYMCIEVGELQPDNTKPEFPRFANSDVSLDTSTSSRLSTLKSKFKMSTEIPIAPPANPQDATVGIIGMGDMGRLYAKTISGAGWKVTACDRPDKYEALKDEFQG</sequence>
<organism evidence="3 4">
    <name type="scientific">Orbilia oligospora</name>
    <name type="common">Nematode-trapping fungus</name>
    <name type="synonym">Arthrobotrys oligospora</name>
    <dbReference type="NCBI Taxonomy" id="2813651"/>
    <lineage>
        <taxon>Eukaryota</taxon>
        <taxon>Fungi</taxon>
        <taxon>Dikarya</taxon>
        <taxon>Ascomycota</taxon>
        <taxon>Pezizomycotina</taxon>
        <taxon>Orbiliomycetes</taxon>
        <taxon>Orbiliales</taxon>
        <taxon>Orbiliaceae</taxon>
        <taxon>Orbilia</taxon>
    </lineage>
</organism>
<reference evidence="3 4" key="1">
    <citation type="submission" date="2019-06" db="EMBL/GenBank/DDBJ databases">
        <authorList>
            <person name="Palmer J.M."/>
        </authorList>
    </citation>
    <scope>NUCLEOTIDE SEQUENCE [LARGE SCALE GENOMIC DNA]</scope>
    <source>
        <strain evidence="3 4">TWF102</strain>
    </source>
</reference>
<dbReference type="Gene3D" id="3.40.50.720">
    <property type="entry name" value="NAD(P)-binding Rossmann-like Domain"/>
    <property type="match status" value="1"/>
</dbReference>
<dbReference type="InterPro" id="IPR036291">
    <property type="entry name" value="NAD(P)-bd_dom_sf"/>
</dbReference>
<keyword evidence="1" id="KW-0560">Oxidoreductase</keyword>
<dbReference type="GO" id="GO:0006571">
    <property type="term" value="P:tyrosine biosynthetic process"/>
    <property type="evidence" value="ECO:0007669"/>
    <property type="project" value="TreeGrafter"/>
</dbReference>
<proteinExistence type="predicted"/>
<accession>A0A7C8N4B7</accession>
<gene>
    <name evidence="3" type="primary">TYR1_2</name>
    <name evidence="3" type="ORF">TWF102_009247</name>
</gene>
<name>A0A7C8N4B7_ORBOL</name>
<dbReference type="PANTHER" id="PTHR21363">
    <property type="entry name" value="PREPHENATE DEHYDROGENASE"/>
    <property type="match status" value="1"/>
</dbReference>
<dbReference type="GO" id="GO:0070403">
    <property type="term" value="F:NAD+ binding"/>
    <property type="evidence" value="ECO:0007669"/>
    <property type="project" value="TreeGrafter"/>
</dbReference>
<evidence type="ECO:0000256" key="1">
    <source>
        <dbReference type="ARBA" id="ARBA00023002"/>
    </source>
</evidence>
<dbReference type="InterPro" id="IPR006140">
    <property type="entry name" value="D-isomer_DH_NAD-bd"/>
</dbReference>
<protein>
    <submittedName>
        <fullName evidence="3">Prephenate dehydrogenase (NADP(+))</fullName>
    </submittedName>
</protein>
<comment type="caution">
    <text evidence="3">The sequence shown here is derived from an EMBL/GenBank/DDBJ whole genome shotgun (WGS) entry which is preliminary data.</text>
</comment>
<evidence type="ECO:0000259" key="2">
    <source>
        <dbReference type="Pfam" id="PF02826"/>
    </source>
</evidence>
<dbReference type="PANTHER" id="PTHR21363:SF0">
    <property type="entry name" value="PREPHENATE DEHYDROGENASE [NADP(+)]"/>
    <property type="match status" value="1"/>
</dbReference>